<dbReference type="RefSeq" id="WP_184574395.1">
    <property type="nucleotide sequence ID" value="NZ_JACHJL010000011.1"/>
</dbReference>
<proteinExistence type="predicted"/>
<dbReference type="AlphaFoldDB" id="A0A7W9V048"/>
<accession>A0A7W9V048</accession>
<keyword evidence="1" id="KW-0472">Membrane</keyword>
<dbReference type="Proteomes" id="UP000588098">
    <property type="component" value="Unassembled WGS sequence"/>
</dbReference>
<reference evidence="2 3" key="1">
    <citation type="submission" date="2020-08" db="EMBL/GenBank/DDBJ databases">
        <title>Genomic Encyclopedia of Type Strains, Phase III (KMG-III): the genomes of soil and plant-associated and newly described type strains.</title>
        <authorList>
            <person name="Whitman W."/>
        </authorList>
    </citation>
    <scope>NUCLEOTIDE SEQUENCE [LARGE SCALE GENOMIC DNA]</scope>
    <source>
        <strain evidence="2 3">CECT 8305</strain>
    </source>
</reference>
<gene>
    <name evidence="2" type="ORF">FHS42_004521</name>
</gene>
<evidence type="ECO:0000313" key="3">
    <source>
        <dbReference type="Proteomes" id="UP000588098"/>
    </source>
</evidence>
<comment type="caution">
    <text evidence="2">The sequence shown here is derived from an EMBL/GenBank/DDBJ whole genome shotgun (WGS) entry which is preliminary data.</text>
</comment>
<evidence type="ECO:0000256" key="1">
    <source>
        <dbReference type="SAM" id="Phobius"/>
    </source>
</evidence>
<evidence type="ECO:0000313" key="2">
    <source>
        <dbReference type="EMBL" id="MBB5937442.1"/>
    </source>
</evidence>
<feature type="transmembrane region" description="Helical" evidence="1">
    <location>
        <begin position="30"/>
        <end position="48"/>
    </location>
</feature>
<keyword evidence="1" id="KW-0812">Transmembrane</keyword>
<dbReference type="EMBL" id="JACHJL010000011">
    <property type="protein sequence ID" value="MBB5937442.1"/>
    <property type="molecule type" value="Genomic_DNA"/>
</dbReference>
<sequence length="56" mass="6470">MVPVLLVLLLALLLFGAGFALKILWWIAIAVLVIWLLGFFVRSTTATGHRSRWYRW</sequence>
<name>A0A7W9V048_9ACTN</name>
<keyword evidence="1" id="KW-1133">Transmembrane helix</keyword>
<protein>
    <submittedName>
        <fullName evidence="2">Putative membrane protein YqhA</fullName>
    </submittedName>
</protein>
<keyword evidence="3" id="KW-1185">Reference proteome</keyword>
<organism evidence="2 3">
    <name type="scientific">Streptomyces zagrosensis</name>
    <dbReference type="NCBI Taxonomy" id="1042984"/>
    <lineage>
        <taxon>Bacteria</taxon>
        <taxon>Bacillati</taxon>
        <taxon>Actinomycetota</taxon>
        <taxon>Actinomycetes</taxon>
        <taxon>Kitasatosporales</taxon>
        <taxon>Streptomycetaceae</taxon>
        <taxon>Streptomyces</taxon>
    </lineage>
</organism>